<sequence length="243" mass="26042">MEINFKGKNAVVTGAGKGIGRDVAKRLAALGAHVVAISRTQADLDSLKTEVPSIETVAVDLADWAAARTAVAAIPNVDMLVNNAGTNRLDKFLDVKEEDLDLVMDINFKAVFNVAQVVSRQMVDRKSGGAIVNVSSAASYRGLLDHAVYCASKAAVDKLTNVMALELGQYKIRVNSVNPTVALTELGKIAWSDPVKADPMLARIPMGRFLDVVLIGNFFAVRRFSEGYNGRKFRLPGAGGVVR</sequence>
<evidence type="ECO:0000256" key="2">
    <source>
        <dbReference type="ARBA" id="ARBA00022857"/>
    </source>
</evidence>
<dbReference type="EMBL" id="CP111013">
    <property type="protein sequence ID" value="WAQ97067.1"/>
    <property type="molecule type" value="Genomic_DNA"/>
</dbReference>
<dbReference type="PANTHER" id="PTHR44252">
    <property type="entry name" value="D-ERYTHRULOSE REDUCTASE"/>
    <property type="match status" value="1"/>
</dbReference>
<proteinExistence type="inferred from homology"/>
<dbReference type="PANTHER" id="PTHR44252:SF3">
    <property type="entry name" value="D-ERYTHRULOSE REDUCTASE-RELATED"/>
    <property type="match status" value="1"/>
</dbReference>
<protein>
    <submittedName>
        <fullName evidence="5">DCXR-like protein</fullName>
    </submittedName>
</protein>
<evidence type="ECO:0000313" key="6">
    <source>
        <dbReference type="Proteomes" id="UP001164746"/>
    </source>
</evidence>
<dbReference type="SMART" id="SM00822">
    <property type="entry name" value="PKS_KR"/>
    <property type="match status" value="1"/>
</dbReference>
<dbReference type="SUPFAM" id="SSF51735">
    <property type="entry name" value="NAD(P)-binding Rossmann-fold domains"/>
    <property type="match status" value="1"/>
</dbReference>
<dbReference type="InterPro" id="IPR036291">
    <property type="entry name" value="NAD(P)-bd_dom_sf"/>
</dbReference>
<accession>A0ABY7DK37</accession>
<evidence type="ECO:0000256" key="3">
    <source>
        <dbReference type="RuleBase" id="RU000363"/>
    </source>
</evidence>
<evidence type="ECO:0000259" key="4">
    <source>
        <dbReference type="SMART" id="SM00822"/>
    </source>
</evidence>
<name>A0ABY7DK37_MYAAR</name>
<dbReference type="Proteomes" id="UP001164746">
    <property type="component" value="Chromosome 2"/>
</dbReference>
<dbReference type="PRINTS" id="PR00080">
    <property type="entry name" value="SDRFAMILY"/>
</dbReference>
<keyword evidence="6" id="KW-1185">Reference proteome</keyword>
<dbReference type="Gene3D" id="3.40.50.720">
    <property type="entry name" value="NAD(P)-binding Rossmann-like Domain"/>
    <property type="match status" value="1"/>
</dbReference>
<organism evidence="5 6">
    <name type="scientific">Mya arenaria</name>
    <name type="common">Soft-shell clam</name>
    <dbReference type="NCBI Taxonomy" id="6604"/>
    <lineage>
        <taxon>Eukaryota</taxon>
        <taxon>Metazoa</taxon>
        <taxon>Spiralia</taxon>
        <taxon>Lophotrochozoa</taxon>
        <taxon>Mollusca</taxon>
        <taxon>Bivalvia</taxon>
        <taxon>Autobranchia</taxon>
        <taxon>Heteroconchia</taxon>
        <taxon>Euheterodonta</taxon>
        <taxon>Imparidentia</taxon>
        <taxon>Neoheterodontei</taxon>
        <taxon>Myida</taxon>
        <taxon>Myoidea</taxon>
        <taxon>Myidae</taxon>
        <taxon>Mya</taxon>
    </lineage>
</organism>
<dbReference type="Pfam" id="PF00106">
    <property type="entry name" value="adh_short"/>
    <property type="match status" value="1"/>
</dbReference>
<dbReference type="InterPro" id="IPR057326">
    <property type="entry name" value="KR_dom"/>
</dbReference>
<reference evidence="5" key="1">
    <citation type="submission" date="2022-11" db="EMBL/GenBank/DDBJ databases">
        <title>Centuries of genome instability and evolution in soft-shell clam transmissible cancer (bioRxiv).</title>
        <authorList>
            <person name="Hart S.F.M."/>
            <person name="Yonemitsu M.A."/>
            <person name="Giersch R.M."/>
            <person name="Beal B.F."/>
            <person name="Arriagada G."/>
            <person name="Davis B.W."/>
            <person name="Ostrander E.A."/>
            <person name="Goff S.P."/>
            <person name="Metzger M.J."/>
        </authorList>
    </citation>
    <scope>NUCLEOTIDE SEQUENCE</scope>
    <source>
        <strain evidence="5">MELC-2E11</strain>
        <tissue evidence="5">Siphon/mantle</tissue>
    </source>
</reference>
<evidence type="ECO:0000313" key="5">
    <source>
        <dbReference type="EMBL" id="WAQ97067.1"/>
    </source>
</evidence>
<dbReference type="InterPro" id="IPR002347">
    <property type="entry name" value="SDR_fam"/>
</dbReference>
<dbReference type="PRINTS" id="PR00081">
    <property type="entry name" value="GDHRDH"/>
</dbReference>
<dbReference type="InterPro" id="IPR051737">
    <property type="entry name" value="L-xylulose/Carbonyl_redctase"/>
</dbReference>
<keyword evidence="2" id="KW-0521">NADP</keyword>
<feature type="domain" description="Ketoreductase" evidence="4">
    <location>
        <begin position="8"/>
        <end position="184"/>
    </location>
</feature>
<gene>
    <name evidence="5" type="ORF">MAR_029757</name>
</gene>
<evidence type="ECO:0000256" key="1">
    <source>
        <dbReference type="ARBA" id="ARBA00006484"/>
    </source>
</evidence>
<comment type="similarity">
    <text evidence="1 3">Belongs to the short-chain dehydrogenases/reductases (SDR) family.</text>
</comment>